<comment type="caution">
    <text evidence="2">The sequence shown here is derived from an EMBL/GenBank/DDBJ whole genome shotgun (WGS) entry which is preliminary data.</text>
</comment>
<dbReference type="InterPro" id="IPR045584">
    <property type="entry name" value="Pilin-like"/>
</dbReference>
<dbReference type="NCBIfam" id="TIGR02532">
    <property type="entry name" value="IV_pilin_GFxxxE"/>
    <property type="match status" value="1"/>
</dbReference>
<dbReference type="EMBL" id="MHLI01000005">
    <property type="protein sequence ID" value="OGZ06048.1"/>
    <property type="molecule type" value="Genomic_DNA"/>
</dbReference>
<evidence type="ECO:0000256" key="1">
    <source>
        <dbReference type="SAM" id="Phobius"/>
    </source>
</evidence>
<reference evidence="2 3" key="1">
    <citation type="journal article" date="2016" name="Nat. Commun.">
        <title>Thousands of microbial genomes shed light on interconnected biogeochemical processes in an aquifer system.</title>
        <authorList>
            <person name="Anantharaman K."/>
            <person name="Brown C.T."/>
            <person name="Hug L.A."/>
            <person name="Sharon I."/>
            <person name="Castelle C.J."/>
            <person name="Probst A.J."/>
            <person name="Thomas B.C."/>
            <person name="Singh A."/>
            <person name="Wilkins M.J."/>
            <person name="Karaoz U."/>
            <person name="Brodie E.L."/>
            <person name="Williams K.H."/>
            <person name="Hubbard S.S."/>
            <person name="Banfield J.F."/>
        </authorList>
    </citation>
    <scope>NUCLEOTIDE SEQUENCE [LARGE SCALE GENOMIC DNA]</scope>
</reference>
<evidence type="ECO:0000313" key="3">
    <source>
        <dbReference type="Proteomes" id="UP000177122"/>
    </source>
</evidence>
<feature type="transmembrane region" description="Helical" evidence="1">
    <location>
        <begin position="20"/>
        <end position="42"/>
    </location>
</feature>
<keyword evidence="1" id="KW-0472">Membrane</keyword>
<dbReference type="SUPFAM" id="SSF54523">
    <property type="entry name" value="Pili subunits"/>
    <property type="match status" value="1"/>
</dbReference>
<gene>
    <name evidence="2" type="ORF">A2845_01345</name>
</gene>
<keyword evidence="1" id="KW-1133">Transmembrane helix</keyword>
<protein>
    <recommendedName>
        <fullName evidence="4">General secretion pathway GspH domain-containing protein</fullName>
    </recommendedName>
</protein>
<keyword evidence="1" id="KW-0812">Transmembrane</keyword>
<evidence type="ECO:0008006" key="4">
    <source>
        <dbReference type="Google" id="ProtNLM"/>
    </source>
</evidence>
<dbReference type="AlphaFoldDB" id="A0A1G2CZX7"/>
<dbReference type="Proteomes" id="UP000177122">
    <property type="component" value="Unassembled WGS sequence"/>
</dbReference>
<sequence>MINLDTPCGRGTRSYPVTAGFTLLEMLVTLSIFVIITSTLLISYSGFNKHLSVDTLAHEIGQWIRDAQVSAMSVKSARTVAGMYPGYGVHFTLSDPGKFIFFADLDSDDQYDPGVCGAAGSECEREIVLTQGNKIDALCGVTTGGIFTAKCLSPNGASSVFDIVFTRPDPDAVISGDLNGGASSGYSSARITIVSLQGYRRTVEAWITGQISIQ</sequence>
<dbReference type="InterPro" id="IPR012902">
    <property type="entry name" value="N_methyl_site"/>
</dbReference>
<dbReference type="PROSITE" id="PS00409">
    <property type="entry name" value="PROKAR_NTER_METHYL"/>
    <property type="match status" value="1"/>
</dbReference>
<name>A0A1G2CZX7_9BACT</name>
<evidence type="ECO:0000313" key="2">
    <source>
        <dbReference type="EMBL" id="OGZ06048.1"/>
    </source>
</evidence>
<organism evidence="2 3">
    <name type="scientific">Candidatus Lloydbacteria bacterium RIFCSPHIGHO2_01_FULL_49_22</name>
    <dbReference type="NCBI Taxonomy" id="1798658"/>
    <lineage>
        <taxon>Bacteria</taxon>
        <taxon>Candidatus Lloydiibacteriota</taxon>
    </lineage>
</organism>
<proteinExistence type="predicted"/>
<accession>A0A1G2CZX7</accession>